<keyword evidence="4" id="KW-1185">Reference proteome</keyword>
<feature type="signal peptide" evidence="2">
    <location>
        <begin position="1"/>
        <end position="23"/>
    </location>
</feature>
<feature type="chain" id="PRO_5046628920" evidence="2">
    <location>
        <begin position="24"/>
        <end position="63"/>
    </location>
</feature>
<reference evidence="4" key="1">
    <citation type="submission" date="2023-07" db="EMBL/GenBank/DDBJ databases">
        <title>Isolating and identifying novel microbial strains from the Mariana Trench.</title>
        <authorList>
            <person name="Fu H."/>
        </authorList>
    </citation>
    <scope>NUCLEOTIDE SEQUENCE [LARGE SCALE GENOMIC DNA]</scope>
    <source>
        <strain evidence="4">T-y2</strain>
    </source>
</reference>
<keyword evidence="1" id="KW-0472">Membrane</keyword>
<keyword evidence="1" id="KW-1133">Transmembrane helix</keyword>
<protein>
    <submittedName>
        <fullName evidence="3">Uncharacterized protein</fullName>
    </submittedName>
</protein>
<keyword evidence="2" id="KW-0732">Signal</keyword>
<feature type="transmembrane region" description="Helical" evidence="1">
    <location>
        <begin position="39"/>
        <end position="59"/>
    </location>
</feature>
<comment type="caution">
    <text evidence="3">The sequence shown here is derived from an EMBL/GenBank/DDBJ whole genome shotgun (WGS) entry which is preliminary data.</text>
</comment>
<keyword evidence="1" id="KW-0812">Transmembrane</keyword>
<accession>A0ABU2KGJ0</accession>
<dbReference type="EMBL" id="JAVRBG010000003">
    <property type="protein sequence ID" value="MDT0293833.1"/>
    <property type="molecule type" value="Genomic_DNA"/>
</dbReference>
<evidence type="ECO:0000256" key="2">
    <source>
        <dbReference type="SAM" id="SignalP"/>
    </source>
</evidence>
<dbReference type="Proteomes" id="UP001182991">
    <property type="component" value="Unassembled WGS sequence"/>
</dbReference>
<gene>
    <name evidence="3" type="ORF">RLT85_04235</name>
</gene>
<name>A0ABU2KGJ0_9FLAO</name>
<dbReference type="RefSeq" id="WP_311400787.1">
    <property type="nucleotide sequence ID" value="NZ_JAVRBG010000003.1"/>
</dbReference>
<evidence type="ECO:0000313" key="3">
    <source>
        <dbReference type="EMBL" id="MDT0293833.1"/>
    </source>
</evidence>
<organism evidence="3 4">
    <name type="scientific">Mesonia ostreae</name>
    <dbReference type="NCBI Taxonomy" id="861110"/>
    <lineage>
        <taxon>Bacteria</taxon>
        <taxon>Pseudomonadati</taxon>
        <taxon>Bacteroidota</taxon>
        <taxon>Flavobacteriia</taxon>
        <taxon>Flavobacteriales</taxon>
        <taxon>Flavobacteriaceae</taxon>
        <taxon>Mesonia</taxon>
    </lineage>
</organism>
<sequence>MKKKFLTAYITLAFLGIGITSFAQDNLPNFDTNVEDEIPAAPIDGFILTGLIIGAAYGIGKKK</sequence>
<evidence type="ECO:0000313" key="4">
    <source>
        <dbReference type="Proteomes" id="UP001182991"/>
    </source>
</evidence>
<evidence type="ECO:0000256" key="1">
    <source>
        <dbReference type="SAM" id="Phobius"/>
    </source>
</evidence>
<proteinExistence type="predicted"/>